<dbReference type="OrthoDB" id="2677960at2"/>
<evidence type="ECO:0000313" key="3">
    <source>
        <dbReference type="EMBL" id="OCL26605.1"/>
    </source>
</evidence>
<dbReference type="RefSeq" id="WP_068718601.1">
    <property type="nucleotide sequence ID" value="NZ_LWDV01000009.1"/>
</dbReference>
<evidence type="ECO:0000313" key="4">
    <source>
        <dbReference type="Proteomes" id="UP000093514"/>
    </source>
</evidence>
<keyword evidence="4" id="KW-1185">Reference proteome</keyword>
<sequence>MSRLKSDIGAESAFRGFRTQTLYIVNRILNHTEDEFKFQPEGKEDLAVYDNNINLKEVVQVKNYSTNLSLSSLSPQKEDSFFRRSLKTLKEGQASKLNLVVFGNVGPELYNAIIKEGIDRDKVKKKLKENYNYKEEEIELIFKNLKIERVKESKIIENIKRALRKNPQVTVDYQIAFDLLMYWIYELSEEEGFVDRHSLLNKLDQIGMFLNERVSFHEEYGNAILPLDYMKVEKEESIERVREEFYVGVSAKYIHIKNNLDVIREEKIRQIKKKFEKDNIVIIHGASGQGKSTLAYRYLYEFHPTNYSYQINYIKGKSHARRIINTLYGISKSVDLPLMIYIDVEPGNVEWTEIVKEVANNYTKFKVLVTIREEDWKRSSLTGADLIFSEMELNFNRLEAEKIYKKLIERKPDVKFRDFEEAWLSFGEKGPLLEFTYLVTQGNTLKDRLKQQIENIEKRISQGEESTQLELLKIVSLASAYDGKVDLSSLLSNLELSAPKYILQLFEKEYLLRRSENGKYLTGLHSIRSKILIDILFDPVISPKNEYIKKCISVLAEEDLKIFILHSLNKHTKYEEILNYLKDIKLSSWVGFNGVINSLLWFGIKQYVEKNRNTIDEVYDRFGYGWYIVLGLDISNSMSDKPINIFEKIDLPNINQDIKDKINGWHKTLRENRDKIYTFLDDYLRQVELPTNFPDSDKDWSNCGEALFWLGKVNIERKINLTEFDYNKALELNSLEYIADILAGLYYYNSNDSRKVLSEIRPKFISRFKKEFNVPIIEDDGEKLTLHCIINIEGKDIEEDNFIHAQIMKNINLMRKVYPDRKFFASQGYGHKFDLIPYDMDDTQKKIPIRNLPLKWLTNINAIFGELASWKYRPDNWTEYVENIISKREKLVIILKQLIQGIGEHFKKQSKVNIFGKYISSLEWDNLKKSFCYEVPFPKTVVDSWGFTSEGRKVNDISNQLPEIALNLQRYSQFKDLYSNFKAAVQNFLQQAINIILAKTEFKGKSMKEKRKINKIFEANGIKFDDDINRICMINLGNILKTYNQFQREFQRIFGKYVDDDEIINLKTEEEETYKILLGVWNKFAIEYFKYDMDIVNTAETEIIEFKKDMENNIQNELNNLSNNNINVNIVKSFEKEKVILLDIPDSLILNESLEKTFKNLKTVFQSIKDSYFKRILAELNFQKFRVIPLVKGKVINLRSYEIKLYRLLDIDEENLEFFDLVPQLLNKEILEELNIEGWFDYISELKVLEEFEVEFYELYNYLFHVTQLKGLEELSEENLLANGILKNYTDEYIEKVFIKFEKTTRLLKKIMDDLENRTRCLLDYLNNHPERFKPQYMDRFEIVDLASELGEKINPSEFDPSKDYRLHEILQILYNWRKNLKEIIEIPSIIYLFLSRELIEEYCIRNKI</sequence>
<organism evidence="3 4">
    <name type="scientific">Orenia metallireducens</name>
    <dbReference type="NCBI Taxonomy" id="1413210"/>
    <lineage>
        <taxon>Bacteria</taxon>
        <taxon>Bacillati</taxon>
        <taxon>Bacillota</taxon>
        <taxon>Clostridia</taxon>
        <taxon>Halanaerobiales</taxon>
        <taxon>Halobacteroidaceae</taxon>
        <taxon>Orenia</taxon>
    </lineage>
</organism>
<name>A0A1C0A8P2_9FIRM</name>
<protein>
    <recommendedName>
        <fullName evidence="2">Novel STAND NTPase 5 domain-containing protein</fullName>
    </recommendedName>
</protein>
<dbReference type="Pfam" id="PF25199">
    <property type="entry name" value="nSTAND_NTPase5"/>
    <property type="match status" value="1"/>
</dbReference>
<keyword evidence="1" id="KW-0175">Coiled coil</keyword>
<dbReference type="SUPFAM" id="SSF52540">
    <property type="entry name" value="P-loop containing nucleoside triphosphate hydrolases"/>
    <property type="match status" value="1"/>
</dbReference>
<evidence type="ECO:0000259" key="2">
    <source>
        <dbReference type="Pfam" id="PF25199"/>
    </source>
</evidence>
<accession>A0A1C0A8P2</accession>
<gene>
    <name evidence="3" type="ORF">U472_11515</name>
</gene>
<dbReference type="Proteomes" id="UP000093514">
    <property type="component" value="Unassembled WGS sequence"/>
</dbReference>
<dbReference type="InterPro" id="IPR057574">
    <property type="entry name" value="nSTAND_NTPase5_dom"/>
</dbReference>
<proteinExistence type="predicted"/>
<feature type="coiled-coil region" evidence="1">
    <location>
        <begin position="439"/>
        <end position="466"/>
    </location>
</feature>
<reference evidence="4" key="1">
    <citation type="submission" date="2016-07" db="EMBL/GenBank/DDBJ databases">
        <authorList>
            <person name="Florea S."/>
            <person name="Webb J.S."/>
            <person name="Jaromczyk J."/>
            <person name="Schardl C.L."/>
        </authorList>
    </citation>
    <scope>NUCLEOTIDE SEQUENCE [LARGE SCALE GENOMIC DNA]</scope>
    <source>
        <strain evidence="4">Z6</strain>
    </source>
</reference>
<evidence type="ECO:0000256" key="1">
    <source>
        <dbReference type="SAM" id="Coils"/>
    </source>
</evidence>
<feature type="domain" description="Novel STAND NTPase 5" evidence="2">
    <location>
        <begin position="244"/>
        <end position="379"/>
    </location>
</feature>
<dbReference type="EMBL" id="LWDV01000009">
    <property type="protein sequence ID" value="OCL26605.1"/>
    <property type="molecule type" value="Genomic_DNA"/>
</dbReference>
<reference evidence="3 4" key="2">
    <citation type="submission" date="2016-08" db="EMBL/GenBank/DDBJ databases">
        <title>Orenia metallireducens sp. nov. strain Z6, a Novel Metal-reducing Firmicute from the Deep Subsurface.</title>
        <authorList>
            <person name="Maxim B.I."/>
            <person name="Kenneth K."/>
            <person name="Flynn T.M."/>
            <person name="Oloughlin E.J."/>
            <person name="Locke R.A."/>
            <person name="Weber J.R."/>
            <person name="Egan S.M."/>
            <person name="Mackie R.I."/>
            <person name="Cann I.K."/>
        </authorList>
    </citation>
    <scope>NUCLEOTIDE SEQUENCE [LARGE SCALE GENOMIC DNA]</scope>
    <source>
        <strain evidence="3 4">Z6</strain>
    </source>
</reference>
<dbReference type="InterPro" id="IPR027417">
    <property type="entry name" value="P-loop_NTPase"/>
</dbReference>
<comment type="caution">
    <text evidence="3">The sequence shown here is derived from an EMBL/GenBank/DDBJ whole genome shotgun (WGS) entry which is preliminary data.</text>
</comment>